<dbReference type="Gene3D" id="3.90.1300.10">
    <property type="entry name" value="Amidase signature (AS) domain"/>
    <property type="match status" value="1"/>
</dbReference>
<dbReference type="EMBL" id="UINC01171424">
    <property type="protein sequence ID" value="SVD75986.1"/>
    <property type="molecule type" value="Genomic_DNA"/>
</dbReference>
<dbReference type="InterPro" id="IPR036928">
    <property type="entry name" value="AS_sf"/>
</dbReference>
<gene>
    <name evidence="1" type="ORF">METZ01_LOCUS428840</name>
</gene>
<organism evidence="1">
    <name type="scientific">marine metagenome</name>
    <dbReference type="NCBI Taxonomy" id="408172"/>
    <lineage>
        <taxon>unclassified sequences</taxon>
        <taxon>metagenomes</taxon>
        <taxon>ecological metagenomes</taxon>
    </lineage>
</organism>
<sequence>MTKSVFGTRDSIRAGELTATAAAEDALRQVEQVNPQLDAATEILREEALA</sequence>
<evidence type="ECO:0008006" key="2">
    <source>
        <dbReference type="Google" id="ProtNLM"/>
    </source>
</evidence>
<evidence type="ECO:0000313" key="1">
    <source>
        <dbReference type="EMBL" id="SVD75986.1"/>
    </source>
</evidence>
<name>A0A382XY82_9ZZZZ</name>
<dbReference type="AlphaFoldDB" id="A0A382XY82"/>
<protein>
    <recommendedName>
        <fullName evidence="2">Amidase domain-containing protein</fullName>
    </recommendedName>
</protein>
<feature type="non-terminal residue" evidence="1">
    <location>
        <position position="50"/>
    </location>
</feature>
<reference evidence="1" key="1">
    <citation type="submission" date="2018-05" db="EMBL/GenBank/DDBJ databases">
        <authorList>
            <person name="Lanie J.A."/>
            <person name="Ng W.-L."/>
            <person name="Kazmierczak K.M."/>
            <person name="Andrzejewski T.M."/>
            <person name="Davidsen T.M."/>
            <person name="Wayne K.J."/>
            <person name="Tettelin H."/>
            <person name="Glass J.I."/>
            <person name="Rusch D."/>
            <person name="Podicherti R."/>
            <person name="Tsui H.-C.T."/>
            <person name="Winkler M.E."/>
        </authorList>
    </citation>
    <scope>NUCLEOTIDE SEQUENCE</scope>
</reference>
<dbReference type="SUPFAM" id="SSF75304">
    <property type="entry name" value="Amidase signature (AS) enzymes"/>
    <property type="match status" value="1"/>
</dbReference>
<proteinExistence type="predicted"/>
<accession>A0A382XY82</accession>